<evidence type="ECO:0000256" key="1">
    <source>
        <dbReference type="ARBA" id="ARBA00004123"/>
    </source>
</evidence>
<dbReference type="GO" id="GO:0006401">
    <property type="term" value="P:RNA catabolic process"/>
    <property type="evidence" value="ECO:0007669"/>
    <property type="project" value="TreeGrafter"/>
</dbReference>
<dbReference type="Proteomes" id="UP000095085">
    <property type="component" value="Unassembled WGS sequence"/>
</dbReference>
<dbReference type="GO" id="GO:0032299">
    <property type="term" value="C:ribonuclease H2 complex"/>
    <property type="evidence" value="ECO:0007669"/>
    <property type="project" value="InterPro"/>
</dbReference>
<keyword evidence="3" id="KW-0539">Nucleus</keyword>
<feature type="domain" description="Rnh202 triple barrel" evidence="7">
    <location>
        <begin position="12"/>
        <end position="94"/>
    </location>
</feature>
<dbReference type="GO" id="GO:0005654">
    <property type="term" value="C:nucleoplasm"/>
    <property type="evidence" value="ECO:0007669"/>
    <property type="project" value="TreeGrafter"/>
</dbReference>
<sequence length="313" mass="36077">MNVDDHTKVIVLPEKHQSFTILSLPFESNSKKVLLSDDQLYELRQIDGNNPYIQDSKKPVIPRLGMSVKSYIFENEIQGQVLSNPNLIASSKYNLIYWLIQITYSNRSKYSSRFITFDDFIDKLSSEYAIVSSLTKIIEEKMPEIFEVINEGGEVFYKLSINKIFQKLNDKVNKLFETLKKNQSFSITTKIKQDLYSDVNNTEIPISILNLSILKYSIDLIFESYLNKDIKQDFIKAHKINFIELDNYCKELKEKKKSLEVIESNMNSIVQTTTKANNSRNSAKTVTKKKTTKKEVKKVAVGKGALDGFFKKA</sequence>
<evidence type="ECO:0000256" key="4">
    <source>
        <dbReference type="ARBA" id="ARBA00024778"/>
    </source>
</evidence>
<evidence type="ECO:0000313" key="9">
    <source>
        <dbReference type="Proteomes" id="UP000095085"/>
    </source>
</evidence>
<comment type="function">
    <text evidence="4">Non catalytic subunit of RNase H2, an endonuclease that specifically degrades the RNA of RNA:DNA hybrids. Participates in DNA replication, possibly by mediating the removal of lagging-strand Okazaki fragment RNA primers during DNA replication. Mediates the excision of single ribonucleotides from DNA:RNA duplexes.</text>
</comment>
<name>A0A1E4RNY7_9ASCO</name>
<dbReference type="InterPro" id="IPR040456">
    <property type="entry name" value="RNase_H2_suB"/>
</dbReference>
<evidence type="ECO:0000259" key="6">
    <source>
        <dbReference type="Pfam" id="PF09468"/>
    </source>
</evidence>
<dbReference type="EMBL" id="KV454539">
    <property type="protein sequence ID" value="ODV68921.1"/>
    <property type="molecule type" value="Genomic_DNA"/>
</dbReference>
<dbReference type="PANTHER" id="PTHR13383:SF11">
    <property type="entry name" value="RIBONUCLEASE H2 SUBUNIT B"/>
    <property type="match status" value="1"/>
</dbReference>
<dbReference type="RefSeq" id="XP_020077988.1">
    <property type="nucleotide sequence ID" value="XM_020218481.1"/>
</dbReference>
<evidence type="ECO:0000256" key="5">
    <source>
        <dbReference type="ARBA" id="ARBA00033464"/>
    </source>
</evidence>
<dbReference type="AlphaFoldDB" id="A0A1E4RNY7"/>
<keyword evidence="9" id="KW-1185">Reference proteome</keyword>
<dbReference type="OrthoDB" id="29098at2759"/>
<dbReference type="PANTHER" id="PTHR13383">
    <property type="entry name" value="RIBONUCLEASE H2 SUBUNIT B"/>
    <property type="match status" value="1"/>
</dbReference>
<dbReference type="Gene3D" id="1.10.20.120">
    <property type="match status" value="1"/>
</dbReference>
<organism evidence="8 9">
    <name type="scientific">Hyphopichia burtonii NRRL Y-1933</name>
    <dbReference type="NCBI Taxonomy" id="984485"/>
    <lineage>
        <taxon>Eukaryota</taxon>
        <taxon>Fungi</taxon>
        <taxon>Dikarya</taxon>
        <taxon>Ascomycota</taxon>
        <taxon>Saccharomycotina</taxon>
        <taxon>Pichiomycetes</taxon>
        <taxon>Debaryomycetaceae</taxon>
        <taxon>Hyphopichia</taxon>
    </lineage>
</organism>
<evidence type="ECO:0000256" key="2">
    <source>
        <dbReference type="ARBA" id="ARBA00019062"/>
    </source>
</evidence>
<proteinExistence type="predicted"/>
<reference evidence="9" key="1">
    <citation type="submission" date="2016-05" db="EMBL/GenBank/DDBJ databases">
        <title>Comparative genomics of biotechnologically important yeasts.</title>
        <authorList>
            <consortium name="DOE Joint Genome Institute"/>
            <person name="Riley R."/>
            <person name="Haridas S."/>
            <person name="Wolfe K.H."/>
            <person name="Lopes M.R."/>
            <person name="Hittinger C.T."/>
            <person name="Goker M."/>
            <person name="Salamov A."/>
            <person name="Wisecaver J."/>
            <person name="Long T.M."/>
            <person name="Aerts A.L."/>
            <person name="Barry K."/>
            <person name="Choi C."/>
            <person name="Clum A."/>
            <person name="Coughlan A.Y."/>
            <person name="Deshpande S."/>
            <person name="Douglass A.P."/>
            <person name="Hanson S.J."/>
            <person name="Klenk H.-P."/>
            <person name="Labutti K."/>
            <person name="Lapidus A."/>
            <person name="Lindquist E."/>
            <person name="Lipzen A."/>
            <person name="Meier-Kolthoff J.P."/>
            <person name="Ohm R.A."/>
            <person name="Otillar R.P."/>
            <person name="Pangilinan J."/>
            <person name="Peng Y."/>
            <person name="Rokas A."/>
            <person name="Rosa C.A."/>
            <person name="Scheuner C."/>
            <person name="Sibirny A.A."/>
            <person name="Slot J.C."/>
            <person name="Stielow J.B."/>
            <person name="Sun H."/>
            <person name="Kurtzman C.P."/>
            <person name="Blackwell M."/>
            <person name="Grigoriev I.V."/>
            <person name="Jeffries T.W."/>
        </authorList>
    </citation>
    <scope>NUCLEOTIDE SEQUENCE [LARGE SCALE GENOMIC DNA]</scope>
    <source>
        <strain evidence="9">NRRL Y-1933</strain>
    </source>
</reference>
<feature type="domain" description="Ribonuclease H2 subunit B wHTH" evidence="6">
    <location>
        <begin position="97"/>
        <end position="233"/>
    </location>
</feature>
<gene>
    <name evidence="8" type="ORF">HYPBUDRAFT_106358</name>
</gene>
<evidence type="ECO:0000313" key="8">
    <source>
        <dbReference type="EMBL" id="ODV68921.1"/>
    </source>
</evidence>
<evidence type="ECO:0000259" key="7">
    <source>
        <dbReference type="Pfam" id="PF17745"/>
    </source>
</evidence>
<dbReference type="STRING" id="984485.A0A1E4RNY7"/>
<dbReference type="InterPro" id="IPR019024">
    <property type="entry name" value="RNase_H2_suB_wHTH"/>
</dbReference>
<accession>A0A1E4RNY7</accession>
<dbReference type="Pfam" id="PF09468">
    <property type="entry name" value="RNase_H2-Ydr279"/>
    <property type="match status" value="1"/>
</dbReference>
<evidence type="ECO:0000256" key="3">
    <source>
        <dbReference type="ARBA" id="ARBA00023242"/>
    </source>
</evidence>
<dbReference type="Pfam" id="PF17745">
    <property type="entry name" value="Ydr279_N"/>
    <property type="match status" value="1"/>
</dbReference>
<dbReference type="InterPro" id="IPR041195">
    <property type="entry name" value="Rnh202_N"/>
</dbReference>
<comment type="subcellular location">
    <subcellularLocation>
        <location evidence="1">Nucleus</location>
    </subcellularLocation>
</comment>
<protein>
    <recommendedName>
        <fullName evidence="2">Ribonuclease H2 subunit B</fullName>
    </recommendedName>
    <alternativeName>
        <fullName evidence="5">Ribonuclease HI subunit B</fullName>
    </alternativeName>
</protein>
<dbReference type="GeneID" id="30993031"/>